<organism evidence="1 2">
    <name type="scientific">Neisseria weixii</name>
    <dbReference type="NCBI Taxonomy" id="1853276"/>
    <lineage>
        <taxon>Bacteria</taxon>
        <taxon>Pseudomonadati</taxon>
        <taxon>Pseudomonadota</taxon>
        <taxon>Betaproteobacteria</taxon>
        <taxon>Neisseriales</taxon>
        <taxon>Neisseriaceae</taxon>
        <taxon>Neisseria</taxon>
    </lineage>
</organism>
<evidence type="ECO:0000313" key="2">
    <source>
        <dbReference type="Proteomes" id="UP000272412"/>
    </source>
</evidence>
<protein>
    <submittedName>
        <fullName evidence="1">Uncharacterized protein</fullName>
    </submittedName>
</protein>
<sequence length="432" mass="51348">MLVTEISLNVLYPVFSYVDELIQSQNVSNKPAIFDSTKYQSKNQQEKQSFDSESPYQFPKLGWVLAKWWRKPELEHLSGNELKANLHSIELDFESHQEKYSDIPLAFFGDLFSSENFVEEWDAFGCLLAHIPAEKCVYEIGNLNISTTLVDNLLSYLDPTRKNSLSLRCKTIVLDLDSYLAMSFDKLIFNEYPEIIFQYDINEISYSDYYAIKFLWNLAPEAIINWLDEQLSSFDKKNSQQRALITDALRYICGDFECLNKWIMLFRSNHHLLQWIGIYKIISLFFESKIDEYKICQIIDRHPTLDKTKIFLWVIKKSVFRNNEFKPIFLSKAIEFSEPMDNDRLGELLNILRGRLGKLYHIYFWILEYVLENMVSQRLISYNQIMNYWLEDLEIDWFKAIKNNHEHIHFRFALEGKFSDELVYLFSKLSDF</sequence>
<reference evidence="1 2" key="1">
    <citation type="submission" date="2018-11" db="EMBL/GenBank/DDBJ databases">
        <title>Neisseria weixii sp. nov. isolated from the rectal contents of plateau pika (Ochotona cruzoniae).</title>
        <authorList>
            <person name="Zhang G."/>
        </authorList>
    </citation>
    <scope>NUCLEOTIDE SEQUENCE [LARGE SCALE GENOMIC DNA]</scope>
    <source>
        <strain evidence="1 2">10009</strain>
    </source>
</reference>
<dbReference type="EMBL" id="RPFL01000067">
    <property type="protein sequence ID" value="RPD83236.1"/>
    <property type="molecule type" value="Genomic_DNA"/>
</dbReference>
<evidence type="ECO:0000313" key="1">
    <source>
        <dbReference type="EMBL" id="RPD83236.1"/>
    </source>
</evidence>
<dbReference type="RefSeq" id="WP_123805007.1">
    <property type="nucleotide sequence ID" value="NZ_RPFL01000067.1"/>
</dbReference>
<gene>
    <name evidence="1" type="ORF">EGK74_13060</name>
</gene>
<dbReference type="Proteomes" id="UP000272412">
    <property type="component" value="Unassembled WGS sequence"/>
</dbReference>
<proteinExistence type="predicted"/>
<accession>A0A3N4MNI4</accession>
<dbReference type="AlphaFoldDB" id="A0A3N4MNI4"/>
<comment type="caution">
    <text evidence="1">The sequence shown here is derived from an EMBL/GenBank/DDBJ whole genome shotgun (WGS) entry which is preliminary data.</text>
</comment>
<name>A0A3N4MNI4_9NEIS</name>
<keyword evidence="2" id="KW-1185">Reference proteome</keyword>